<sequence>MAEYTGICCEYLIACCRQASSDRRSSEIQITLSNFHFGY</sequence>
<gene>
    <name evidence="1" type="ORF">F383_35500</name>
</gene>
<comment type="caution">
    <text evidence="1">The sequence shown here is derived from an EMBL/GenBank/DDBJ whole genome shotgun (WGS) entry which is preliminary data.</text>
</comment>
<dbReference type="AlphaFoldDB" id="A0A0B0N778"/>
<dbReference type="EMBL" id="JRRC01504671">
    <property type="protein sequence ID" value="KHG08660.1"/>
    <property type="molecule type" value="Genomic_DNA"/>
</dbReference>
<reference evidence="2" key="1">
    <citation type="submission" date="2014-09" db="EMBL/GenBank/DDBJ databases">
        <authorList>
            <person name="Mudge J."/>
            <person name="Ramaraj T."/>
            <person name="Lindquist I.E."/>
            <person name="Bharti A.K."/>
            <person name="Sundararajan A."/>
            <person name="Cameron C.T."/>
            <person name="Woodward J.E."/>
            <person name="May G.D."/>
            <person name="Brubaker C."/>
            <person name="Broadhvest J."/>
            <person name="Wilkins T.A."/>
        </authorList>
    </citation>
    <scope>NUCLEOTIDE SEQUENCE</scope>
    <source>
        <strain evidence="2">cv. AKA8401</strain>
    </source>
</reference>
<name>A0A0B0N778_GOSAR</name>
<evidence type="ECO:0000313" key="2">
    <source>
        <dbReference type="Proteomes" id="UP000032142"/>
    </source>
</evidence>
<accession>A0A0B0N778</accession>
<proteinExistence type="predicted"/>
<protein>
    <submittedName>
        <fullName evidence="1">Uncharacterized protein</fullName>
    </submittedName>
</protein>
<evidence type="ECO:0000313" key="1">
    <source>
        <dbReference type="EMBL" id="KHG08660.1"/>
    </source>
</evidence>
<organism evidence="1 2">
    <name type="scientific">Gossypium arboreum</name>
    <name type="common">Tree cotton</name>
    <name type="synonym">Gossypium nanking</name>
    <dbReference type="NCBI Taxonomy" id="29729"/>
    <lineage>
        <taxon>Eukaryota</taxon>
        <taxon>Viridiplantae</taxon>
        <taxon>Streptophyta</taxon>
        <taxon>Embryophyta</taxon>
        <taxon>Tracheophyta</taxon>
        <taxon>Spermatophyta</taxon>
        <taxon>Magnoliopsida</taxon>
        <taxon>eudicotyledons</taxon>
        <taxon>Gunneridae</taxon>
        <taxon>Pentapetalae</taxon>
        <taxon>rosids</taxon>
        <taxon>malvids</taxon>
        <taxon>Malvales</taxon>
        <taxon>Malvaceae</taxon>
        <taxon>Malvoideae</taxon>
        <taxon>Gossypium</taxon>
    </lineage>
</organism>
<keyword evidence="2" id="KW-1185">Reference proteome</keyword>
<dbReference type="Proteomes" id="UP000032142">
    <property type="component" value="Unassembled WGS sequence"/>
</dbReference>